<reference evidence="1" key="1">
    <citation type="submission" date="2020-04" db="EMBL/GenBank/DDBJ databases">
        <authorList>
            <person name="Neveu A P."/>
        </authorList>
    </citation>
    <scope>NUCLEOTIDE SEQUENCE</scope>
    <source>
        <tissue evidence="1">Whole embryo</tissue>
    </source>
</reference>
<name>A0A6F9DUZ0_9ASCI</name>
<dbReference type="Pfam" id="PF15256">
    <property type="entry name" value="SPATIAL"/>
    <property type="match status" value="1"/>
</dbReference>
<accession>A0A6F9DUZ0</accession>
<evidence type="ECO:0000313" key="1">
    <source>
        <dbReference type="EMBL" id="CAB3266823.1"/>
    </source>
</evidence>
<dbReference type="AlphaFoldDB" id="A0A6F9DUZ0"/>
<organism evidence="1">
    <name type="scientific">Phallusia mammillata</name>
    <dbReference type="NCBI Taxonomy" id="59560"/>
    <lineage>
        <taxon>Eukaryota</taxon>
        <taxon>Metazoa</taxon>
        <taxon>Chordata</taxon>
        <taxon>Tunicata</taxon>
        <taxon>Ascidiacea</taxon>
        <taxon>Phlebobranchia</taxon>
        <taxon>Ascidiidae</taxon>
        <taxon>Phallusia</taxon>
    </lineage>
</organism>
<dbReference type="InterPro" id="IPR037394">
    <property type="entry name" value="TBATA-like"/>
</dbReference>
<dbReference type="PANTHER" id="PTHR33772:SF1">
    <property type="entry name" value="PROTEIN TBATA"/>
    <property type="match status" value="1"/>
</dbReference>
<protein>
    <submittedName>
        <fullName evidence="1">Protein TBATA</fullName>
    </submittedName>
</protein>
<dbReference type="EMBL" id="LR790961">
    <property type="protein sequence ID" value="CAB3266823.1"/>
    <property type="molecule type" value="mRNA"/>
</dbReference>
<sequence>MSGKERPGSSFSVFKTTNGPLVVRGPIGDVFAKHENMKEPRSLSALPPLHSQIETPRPKTVSGHFNDGKIGMRFGAYSQASFFSRHNPHPTRVRHIKGLNGIPICAVNDHNPFQIPQISYRRFGKRNATPRSPGALPYDAGLYTNTLHGFQHYPFKEKALPRIGIVPVTDSWRDELRELCIKAGLVSHETEKHHSNHLVKPTIPARQTIYSEETGRILPPVSRSSSRGSSKHMMSSMPFSHIIQCPDMETVVLEMLCQILQTDSIQTVQQWLVSASEREKNVVLEIIESTLNSLDTKYGPSMAEVNHSQIHDRIPTTSQSGNHPINSKCEKVDSMMPSVMQNVVKVM</sequence>
<gene>
    <name evidence="1" type="primary">Tbata</name>
</gene>
<proteinExistence type="evidence at transcript level"/>
<dbReference type="PANTHER" id="PTHR33772">
    <property type="entry name" value="THYMUS, BRAIN AND TESTES-ASSOCIATED"/>
    <property type="match status" value="1"/>
</dbReference>